<proteinExistence type="predicted"/>
<reference evidence="3 4" key="1">
    <citation type="submission" date="2023-07" db="EMBL/GenBank/DDBJ databases">
        <title>Sequencing the genomes of 1000 actinobacteria strains.</title>
        <authorList>
            <person name="Klenk H.-P."/>
        </authorList>
    </citation>
    <scope>NUCLEOTIDE SEQUENCE [LARGE SCALE GENOMIC DNA]</scope>
    <source>
        <strain evidence="3 4">GD13</strain>
    </source>
</reference>
<keyword evidence="1" id="KW-0051">Antiviral defense</keyword>
<dbReference type="Pfam" id="PF18134">
    <property type="entry name" value="AGS_C"/>
    <property type="match status" value="1"/>
</dbReference>
<dbReference type="InterPro" id="IPR006116">
    <property type="entry name" value="NT_2-5OAS_ClassI-CCAase"/>
</dbReference>
<dbReference type="Proteomes" id="UP001240447">
    <property type="component" value="Unassembled WGS sequence"/>
</dbReference>
<accession>A0ABT9NK88</accession>
<evidence type="ECO:0000313" key="3">
    <source>
        <dbReference type="EMBL" id="MDP9820827.1"/>
    </source>
</evidence>
<gene>
    <name evidence="3" type="ORF">J2S59_000636</name>
</gene>
<dbReference type="InterPro" id="IPR040511">
    <property type="entry name" value="AGS_C"/>
</dbReference>
<name>A0ABT9NK88_9ACTN</name>
<dbReference type="EMBL" id="JAUSQM010000001">
    <property type="protein sequence ID" value="MDP9820827.1"/>
    <property type="molecule type" value="Genomic_DNA"/>
</dbReference>
<comment type="caution">
    <text evidence="3">The sequence shown here is derived from an EMBL/GenBank/DDBJ whole genome shotgun (WGS) entry which is preliminary data.</text>
</comment>
<evidence type="ECO:0000256" key="1">
    <source>
        <dbReference type="ARBA" id="ARBA00023118"/>
    </source>
</evidence>
<evidence type="ECO:0000313" key="4">
    <source>
        <dbReference type="Proteomes" id="UP001240447"/>
    </source>
</evidence>
<feature type="domain" description="Adenylyl/Guanylyl and SMODS C-terminal sensor" evidence="2">
    <location>
        <begin position="290"/>
        <end position="416"/>
    </location>
</feature>
<sequence length="417" mass="47373">MTAIENCLTSDEVFGEYVTELIPQGSFGHGTIIKPVGNKDFDADVLVPMDEVPGWVAKDYVQKLYEVFGRSMTYKTMRSRKKRCVTIDYAGDFHIDVVPFVTRYGSTYVTNRNTDEYELAAPDDFTEWFEEKNRITNGNLVKAVRLLKYLRDHKRRYTIPSVTLTAALAHHVSETAKIVDPGAYKNVANTLRTLSEEFAAHIANYPTSAPCIKDPGTGRDLTDRWEDHNYRTFRTRFTSYAGAIIDACEETDYSKAVEIWRDLFGPDFGTVTESASLTAAISKALTPASERFLDRDFNIPEVINPAYRVKTVGYVVPRKGFRDGPLPKRGDRVGKHRSLKFKIEGSNIPEPYDVYWKIRNYGAEAEQADSLRGDIHRDDGSRMWTERTSYIGHHYVEAMIVRNGVCVAKSRQDVIVI</sequence>
<keyword evidence="4" id="KW-1185">Reference proteome</keyword>
<evidence type="ECO:0000259" key="2">
    <source>
        <dbReference type="Pfam" id="PF18134"/>
    </source>
</evidence>
<protein>
    <submittedName>
        <fullName evidence="3">Zn-dependent protease with MMP-like domain</fullName>
    </submittedName>
</protein>
<dbReference type="Pfam" id="PF18144">
    <property type="entry name" value="SMODS"/>
    <property type="match status" value="1"/>
</dbReference>
<dbReference type="CDD" id="cd05400">
    <property type="entry name" value="NT_2-5OAS_ClassI-CCAase"/>
    <property type="match status" value="1"/>
</dbReference>
<organism evidence="3 4">
    <name type="scientific">Nocardioides massiliensis</name>
    <dbReference type="NCBI Taxonomy" id="1325935"/>
    <lineage>
        <taxon>Bacteria</taxon>
        <taxon>Bacillati</taxon>
        <taxon>Actinomycetota</taxon>
        <taxon>Actinomycetes</taxon>
        <taxon>Propionibacteriales</taxon>
        <taxon>Nocardioidaceae</taxon>
        <taxon>Nocardioides</taxon>
    </lineage>
</organism>